<dbReference type="PANTHER" id="PTHR33577">
    <property type="entry name" value="STERIGMATOCYSTIN BIOSYNTHESIS PEROXIDASE STCC-RELATED"/>
    <property type="match status" value="1"/>
</dbReference>
<evidence type="ECO:0000256" key="2">
    <source>
        <dbReference type="ARBA" id="ARBA00022559"/>
    </source>
</evidence>
<dbReference type="EMBL" id="ML742031">
    <property type="protein sequence ID" value="KAE8154194.1"/>
    <property type="molecule type" value="Genomic_DNA"/>
</dbReference>
<dbReference type="InterPro" id="IPR000028">
    <property type="entry name" value="Chloroperoxidase"/>
</dbReference>
<keyword evidence="11" id="KW-1185">Reference proteome</keyword>
<dbReference type="InterPro" id="IPR036851">
    <property type="entry name" value="Chloroperoxidase-like_sf"/>
</dbReference>
<evidence type="ECO:0000256" key="4">
    <source>
        <dbReference type="ARBA" id="ARBA00022723"/>
    </source>
</evidence>
<feature type="domain" description="Heme haloperoxidase family profile" evidence="9">
    <location>
        <begin position="9"/>
        <end position="238"/>
    </location>
</feature>
<proteinExistence type="inferred from homology"/>
<dbReference type="Proteomes" id="UP000325780">
    <property type="component" value="Unassembled WGS sequence"/>
</dbReference>
<dbReference type="GO" id="GO:0046872">
    <property type="term" value="F:metal ion binding"/>
    <property type="evidence" value="ECO:0007669"/>
    <property type="project" value="UniProtKB-KW"/>
</dbReference>
<name>A0A5N6U6J7_ASPAV</name>
<evidence type="ECO:0000313" key="11">
    <source>
        <dbReference type="Proteomes" id="UP000325780"/>
    </source>
</evidence>
<dbReference type="PROSITE" id="PS51405">
    <property type="entry name" value="HEME_HALOPEROXIDASE"/>
    <property type="match status" value="1"/>
</dbReference>
<keyword evidence="3" id="KW-0349">Heme</keyword>
<comment type="cofactor">
    <cofactor evidence="1">
        <name>heme b</name>
        <dbReference type="ChEBI" id="CHEBI:60344"/>
    </cofactor>
</comment>
<reference evidence="10 11" key="1">
    <citation type="submission" date="2019-04" db="EMBL/GenBank/DDBJ databases">
        <title>Friends and foes A comparative genomics study of 23 Aspergillus species from section Flavi.</title>
        <authorList>
            <consortium name="DOE Joint Genome Institute"/>
            <person name="Kjaerbolling I."/>
            <person name="Vesth T."/>
            <person name="Frisvad J.C."/>
            <person name="Nybo J.L."/>
            <person name="Theobald S."/>
            <person name="Kildgaard S."/>
            <person name="Isbrandt T."/>
            <person name="Kuo A."/>
            <person name="Sato A."/>
            <person name="Lyhne E.K."/>
            <person name="Kogle M.E."/>
            <person name="Wiebenga A."/>
            <person name="Kun R.S."/>
            <person name="Lubbers R.J."/>
            <person name="Makela M.R."/>
            <person name="Barry K."/>
            <person name="Chovatia M."/>
            <person name="Clum A."/>
            <person name="Daum C."/>
            <person name="Haridas S."/>
            <person name="He G."/>
            <person name="LaButti K."/>
            <person name="Lipzen A."/>
            <person name="Mondo S."/>
            <person name="Riley R."/>
            <person name="Salamov A."/>
            <person name="Simmons B.A."/>
            <person name="Magnuson J.K."/>
            <person name="Henrissat B."/>
            <person name="Mortensen U.H."/>
            <person name="Larsen T.O."/>
            <person name="Devries R.P."/>
            <person name="Grigoriev I.V."/>
            <person name="Machida M."/>
            <person name="Baker S.E."/>
            <person name="Andersen M.R."/>
        </authorList>
    </citation>
    <scope>NUCLEOTIDE SEQUENCE [LARGE SCALE GENOMIC DNA]</scope>
    <source>
        <strain evidence="10 11">IBT 18842</strain>
    </source>
</reference>
<keyword evidence="2 10" id="KW-0575">Peroxidase</keyword>
<keyword evidence="4" id="KW-0479">Metal-binding</keyword>
<keyword evidence="5" id="KW-0560">Oxidoreductase</keyword>
<feature type="region of interest" description="Disordered" evidence="8">
    <location>
        <begin position="74"/>
        <end position="95"/>
    </location>
</feature>
<dbReference type="Gene3D" id="1.10.489.10">
    <property type="entry name" value="Chloroperoxidase-like"/>
    <property type="match status" value="1"/>
</dbReference>
<comment type="similarity">
    <text evidence="7">Belongs to the chloroperoxidase family.</text>
</comment>
<sequence length="250" mass="27855">MSDEPPDLPQGQYRSAWPGDLRAPCPVLNTLANHGLIARDGRNITSDELKSALQYLSLGLDVAIGLVNTAFKVHTDDPNSSAPGESDTGFRDRDQVNENGVPVLNLDQVGRPHAIEHDVSITRQDRALGDCINLNPDLYERFLQSAEDGRSFGIADIGKYRKKRFEEQKRDNTSMDFSKTSHYIACGEVGGIICVFGEGLGYRVPKEYIQAVFGEERLPLEEGWKPRWWKVYLVEAAAVILGISSYAWPF</sequence>
<evidence type="ECO:0000256" key="3">
    <source>
        <dbReference type="ARBA" id="ARBA00022617"/>
    </source>
</evidence>
<evidence type="ECO:0000259" key="9">
    <source>
        <dbReference type="PROSITE" id="PS51405"/>
    </source>
</evidence>
<evidence type="ECO:0000256" key="6">
    <source>
        <dbReference type="ARBA" id="ARBA00023004"/>
    </source>
</evidence>
<organism evidence="10 11">
    <name type="scientific">Aspergillus avenaceus</name>
    <dbReference type="NCBI Taxonomy" id="36643"/>
    <lineage>
        <taxon>Eukaryota</taxon>
        <taxon>Fungi</taxon>
        <taxon>Dikarya</taxon>
        <taxon>Ascomycota</taxon>
        <taxon>Pezizomycotina</taxon>
        <taxon>Eurotiomycetes</taxon>
        <taxon>Eurotiomycetidae</taxon>
        <taxon>Eurotiales</taxon>
        <taxon>Aspergillaceae</taxon>
        <taxon>Aspergillus</taxon>
        <taxon>Aspergillus subgen. Circumdati</taxon>
    </lineage>
</organism>
<dbReference type="OrthoDB" id="407298at2759"/>
<dbReference type="PANTHER" id="PTHR33577:SF9">
    <property type="entry name" value="PEROXIDASE STCC"/>
    <property type="match status" value="1"/>
</dbReference>
<keyword evidence="6" id="KW-0408">Iron</keyword>
<evidence type="ECO:0000256" key="1">
    <source>
        <dbReference type="ARBA" id="ARBA00001970"/>
    </source>
</evidence>
<evidence type="ECO:0000256" key="5">
    <source>
        <dbReference type="ARBA" id="ARBA00023002"/>
    </source>
</evidence>
<dbReference type="SUPFAM" id="SSF47571">
    <property type="entry name" value="Cloroperoxidase"/>
    <property type="match status" value="1"/>
</dbReference>
<evidence type="ECO:0000256" key="7">
    <source>
        <dbReference type="ARBA" id="ARBA00025795"/>
    </source>
</evidence>
<evidence type="ECO:0000256" key="8">
    <source>
        <dbReference type="SAM" id="MobiDB-lite"/>
    </source>
</evidence>
<gene>
    <name evidence="10" type="ORF">BDV25DRAFT_148064</name>
</gene>
<accession>A0A5N6U6J7</accession>
<protein>
    <submittedName>
        <fullName evidence="10">Chloroperoxidase</fullName>
    </submittedName>
</protein>
<dbReference type="GO" id="GO:0004601">
    <property type="term" value="F:peroxidase activity"/>
    <property type="evidence" value="ECO:0007669"/>
    <property type="project" value="UniProtKB-KW"/>
</dbReference>
<dbReference type="Pfam" id="PF01328">
    <property type="entry name" value="Peroxidase_2"/>
    <property type="match status" value="1"/>
</dbReference>
<evidence type="ECO:0000313" key="10">
    <source>
        <dbReference type="EMBL" id="KAE8154194.1"/>
    </source>
</evidence>
<dbReference type="AlphaFoldDB" id="A0A5N6U6J7"/>